<accession>A0A2I0AHB0</accession>
<dbReference type="Proteomes" id="UP000236161">
    <property type="component" value="Unassembled WGS sequence"/>
</dbReference>
<dbReference type="OrthoDB" id="689590at2759"/>
<protein>
    <submittedName>
        <fullName evidence="1">Uncharacterized protein</fullName>
    </submittedName>
</protein>
<dbReference type="AlphaFoldDB" id="A0A2I0AHB0"/>
<keyword evidence="2" id="KW-1185">Reference proteome</keyword>
<gene>
    <name evidence="1" type="ORF">AXF42_Ash000770</name>
</gene>
<evidence type="ECO:0000313" key="2">
    <source>
        <dbReference type="Proteomes" id="UP000236161"/>
    </source>
</evidence>
<proteinExistence type="predicted"/>
<dbReference type="EMBL" id="KZ451982">
    <property type="protein sequence ID" value="PKA54934.1"/>
    <property type="molecule type" value="Genomic_DNA"/>
</dbReference>
<evidence type="ECO:0000313" key="1">
    <source>
        <dbReference type="EMBL" id="PKA54934.1"/>
    </source>
</evidence>
<organism evidence="1 2">
    <name type="scientific">Apostasia shenzhenica</name>
    <dbReference type="NCBI Taxonomy" id="1088818"/>
    <lineage>
        <taxon>Eukaryota</taxon>
        <taxon>Viridiplantae</taxon>
        <taxon>Streptophyta</taxon>
        <taxon>Embryophyta</taxon>
        <taxon>Tracheophyta</taxon>
        <taxon>Spermatophyta</taxon>
        <taxon>Magnoliopsida</taxon>
        <taxon>Liliopsida</taxon>
        <taxon>Asparagales</taxon>
        <taxon>Orchidaceae</taxon>
        <taxon>Apostasioideae</taxon>
        <taxon>Apostasia</taxon>
    </lineage>
</organism>
<name>A0A2I0AHB0_9ASPA</name>
<sequence>MLEMTFGQVLSLVRNIAAEEAQENQYRITEEKMEYDEMIQSLEKELEAIKFALKSRNTKIEDLNRELLRISMVDAQKSKGGLWKWLCPATTTIVAAVSLAYAARAR</sequence>
<reference evidence="1 2" key="1">
    <citation type="journal article" date="2017" name="Nature">
        <title>The Apostasia genome and the evolution of orchids.</title>
        <authorList>
            <person name="Zhang G.Q."/>
            <person name="Liu K.W."/>
            <person name="Li Z."/>
            <person name="Lohaus R."/>
            <person name="Hsiao Y.Y."/>
            <person name="Niu S.C."/>
            <person name="Wang J.Y."/>
            <person name="Lin Y.C."/>
            <person name="Xu Q."/>
            <person name="Chen L.J."/>
            <person name="Yoshida K."/>
            <person name="Fujiwara S."/>
            <person name="Wang Z.W."/>
            <person name="Zhang Y.Q."/>
            <person name="Mitsuda N."/>
            <person name="Wang M."/>
            <person name="Liu G.H."/>
            <person name="Pecoraro L."/>
            <person name="Huang H.X."/>
            <person name="Xiao X.J."/>
            <person name="Lin M."/>
            <person name="Wu X.Y."/>
            <person name="Wu W.L."/>
            <person name="Chen Y.Y."/>
            <person name="Chang S.B."/>
            <person name="Sakamoto S."/>
            <person name="Ohme-Takagi M."/>
            <person name="Yagi M."/>
            <person name="Zeng S.J."/>
            <person name="Shen C.Y."/>
            <person name="Yeh C.M."/>
            <person name="Luo Y.B."/>
            <person name="Tsai W.C."/>
            <person name="Van de Peer Y."/>
            <person name="Liu Z.J."/>
        </authorList>
    </citation>
    <scope>NUCLEOTIDE SEQUENCE [LARGE SCALE GENOMIC DNA]</scope>
    <source>
        <strain evidence="2">cv. Shenzhen</strain>
        <tissue evidence="1">Stem</tissue>
    </source>
</reference>